<dbReference type="Pfam" id="PF12822">
    <property type="entry name" value="ECF_trnsprt"/>
    <property type="match status" value="1"/>
</dbReference>
<dbReference type="EMBL" id="CACRSP010000003">
    <property type="protein sequence ID" value="VYS84393.1"/>
    <property type="molecule type" value="Genomic_DNA"/>
</dbReference>
<organism evidence="3">
    <name type="scientific">Bifidobacterium dentium</name>
    <dbReference type="NCBI Taxonomy" id="1689"/>
    <lineage>
        <taxon>Bacteria</taxon>
        <taxon>Bacillati</taxon>
        <taxon>Actinomycetota</taxon>
        <taxon>Actinomycetes</taxon>
        <taxon>Bifidobacteriales</taxon>
        <taxon>Bifidobacteriaceae</taxon>
        <taxon>Bifidobacterium</taxon>
    </lineage>
</organism>
<name>A0A6N2RSN7_9BIFI</name>
<dbReference type="RefSeq" id="WP_034519578.1">
    <property type="nucleotide sequence ID" value="NZ_CACRSP010000003.1"/>
</dbReference>
<dbReference type="AlphaFoldDB" id="A0A6N2RSN7"/>
<protein>
    <submittedName>
        <fullName evidence="2">ECF transporter S component</fullName>
    </submittedName>
</protein>
<dbReference type="Gene3D" id="1.10.1760.20">
    <property type="match status" value="1"/>
</dbReference>
<sequence length="191" mass="19570">MSTSSTSIALRRADLPRLSLTVKAAATVLAIVAAVALPQLFHVIGAVSGQGTMLGVTFLPMHLPIIFVGLIAGPAVGAIAGAAAPLVSFLLSGMPMLAMLPLMMIELCAYGLIAGLLRSVKLPSLVKVVLAQLAGRVVLTVATAIAVFVFGSSDSIAATWTSDLAAGLPGLALQWALIPLAAYWSESLIRR</sequence>
<reference evidence="2 4" key="1">
    <citation type="journal article" date="2019" name="Nat. Med.">
        <title>A library of human gut bacterial isolates paired with longitudinal multiomics data enables mechanistic microbiome research.</title>
        <authorList>
            <person name="Poyet M."/>
            <person name="Groussin M."/>
            <person name="Gibbons S.M."/>
            <person name="Avila-Pacheco J."/>
            <person name="Jiang X."/>
            <person name="Kearney S.M."/>
            <person name="Perrotta A.R."/>
            <person name="Berdy B."/>
            <person name="Zhao S."/>
            <person name="Lieberman T.D."/>
            <person name="Swanson P.K."/>
            <person name="Smith M."/>
            <person name="Roesemann S."/>
            <person name="Alexander J.E."/>
            <person name="Rich S.A."/>
            <person name="Livny J."/>
            <person name="Vlamakis H."/>
            <person name="Clish C."/>
            <person name="Bullock K."/>
            <person name="Deik A."/>
            <person name="Scott J."/>
            <person name="Pierce K.A."/>
            <person name="Xavier R.J."/>
            <person name="Alm E.J."/>
        </authorList>
    </citation>
    <scope>NUCLEOTIDE SEQUENCE [LARGE SCALE GENOMIC DNA]</scope>
    <source>
        <strain evidence="2 4">BIOML-A2</strain>
    </source>
</reference>
<reference evidence="3" key="2">
    <citation type="submission" date="2019-11" db="EMBL/GenBank/DDBJ databases">
        <authorList>
            <person name="Feng L."/>
        </authorList>
    </citation>
    <scope>NUCLEOTIDE SEQUENCE</scope>
    <source>
        <strain evidence="3">BdentiumLFYP24</strain>
    </source>
</reference>
<keyword evidence="1" id="KW-0812">Transmembrane</keyword>
<evidence type="ECO:0000256" key="1">
    <source>
        <dbReference type="SAM" id="Phobius"/>
    </source>
</evidence>
<dbReference type="EMBL" id="WDPD01000010">
    <property type="protein sequence ID" value="KAB7459763.1"/>
    <property type="molecule type" value="Genomic_DNA"/>
</dbReference>
<evidence type="ECO:0000313" key="3">
    <source>
        <dbReference type="EMBL" id="VYS84393.1"/>
    </source>
</evidence>
<feature type="transmembrane region" description="Helical" evidence="1">
    <location>
        <begin position="97"/>
        <end position="117"/>
    </location>
</feature>
<proteinExistence type="predicted"/>
<feature type="transmembrane region" description="Helical" evidence="1">
    <location>
        <begin position="65"/>
        <end position="91"/>
    </location>
</feature>
<gene>
    <name evidence="3" type="ORF">BDLFYP24_01167</name>
    <name evidence="2" type="ORF">GBB04_08730</name>
</gene>
<evidence type="ECO:0000313" key="4">
    <source>
        <dbReference type="Proteomes" id="UP000429211"/>
    </source>
</evidence>
<keyword evidence="1" id="KW-1133">Transmembrane helix</keyword>
<feature type="transmembrane region" description="Helical" evidence="1">
    <location>
        <begin position="129"/>
        <end position="152"/>
    </location>
</feature>
<accession>A0A6N2RSN7</accession>
<dbReference type="Proteomes" id="UP000429211">
    <property type="component" value="Unassembled WGS sequence"/>
</dbReference>
<dbReference type="GO" id="GO:0022857">
    <property type="term" value="F:transmembrane transporter activity"/>
    <property type="evidence" value="ECO:0007669"/>
    <property type="project" value="InterPro"/>
</dbReference>
<feature type="transmembrane region" description="Helical" evidence="1">
    <location>
        <begin position="20"/>
        <end position="44"/>
    </location>
</feature>
<evidence type="ECO:0000313" key="2">
    <source>
        <dbReference type="EMBL" id="KAB7459763.1"/>
    </source>
</evidence>
<dbReference type="InterPro" id="IPR024529">
    <property type="entry name" value="ECF_trnsprt_substrate-spec"/>
</dbReference>
<keyword evidence="1" id="KW-0472">Membrane</keyword>
<feature type="transmembrane region" description="Helical" evidence="1">
    <location>
        <begin position="164"/>
        <end position="184"/>
    </location>
</feature>